<dbReference type="Pfam" id="PF00512">
    <property type="entry name" value="HisKA"/>
    <property type="match status" value="1"/>
</dbReference>
<evidence type="ECO:0000256" key="3">
    <source>
        <dbReference type="ARBA" id="ARBA00022553"/>
    </source>
</evidence>
<name>A0ABW0SDF0_9RHOB</name>
<feature type="domain" description="PAS" evidence="10">
    <location>
        <begin position="683"/>
        <end position="755"/>
    </location>
</feature>
<dbReference type="SUPFAM" id="SSF55785">
    <property type="entry name" value="PYP-like sensor domain (PAS domain)"/>
    <property type="match status" value="5"/>
</dbReference>
<feature type="domain" description="PAC" evidence="11">
    <location>
        <begin position="760"/>
        <end position="812"/>
    </location>
</feature>
<evidence type="ECO:0000313" key="12">
    <source>
        <dbReference type="EMBL" id="MFC5566935.1"/>
    </source>
</evidence>
<feature type="coiled-coil region" evidence="7">
    <location>
        <begin position="803"/>
        <end position="862"/>
    </location>
</feature>
<dbReference type="SMART" id="SM00388">
    <property type="entry name" value="HisKA"/>
    <property type="match status" value="1"/>
</dbReference>
<dbReference type="Gene3D" id="3.30.565.10">
    <property type="entry name" value="Histidine kinase-like ATPase, C-terminal domain"/>
    <property type="match status" value="1"/>
</dbReference>
<dbReference type="Gene3D" id="3.30.450.40">
    <property type="match status" value="1"/>
</dbReference>
<dbReference type="InterPro" id="IPR035965">
    <property type="entry name" value="PAS-like_dom_sf"/>
</dbReference>
<feature type="domain" description="PAS" evidence="10">
    <location>
        <begin position="258"/>
        <end position="294"/>
    </location>
</feature>
<dbReference type="InterPro" id="IPR004358">
    <property type="entry name" value="Sig_transdc_His_kin-like_C"/>
</dbReference>
<dbReference type="CDD" id="cd00082">
    <property type="entry name" value="HisKA"/>
    <property type="match status" value="1"/>
</dbReference>
<dbReference type="Gene3D" id="3.40.50.2300">
    <property type="match status" value="1"/>
</dbReference>
<dbReference type="Pfam" id="PF00072">
    <property type="entry name" value="Response_reg"/>
    <property type="match status" value="1"/>
</dbReference>
<dbReference type="SMART" id="SM00091">
    <property type="entry name" value="PAS"/>
    <property type="match status" value="5"/>
</dbReference>
<dbReference type="InterPro" id="IPR003661">
    <property type="entry name" value="HisK_dim/P_dom"/>
</dbReference>
<dbReference type="InterPro" id="IPR003594">
    <property type="entry name" value="HATPase_dom"/>
</dbReference>
<dbReference type="InterPro" id="IPR001610">
    <property type="entry name" value="PAC"/>
</dbReference>
<dbReference type="NCBIfam" id="TIGR00229">
    <property type="entry name" value="sensory_box"/>
    <property type="match status" value="5"/>
</dbReference>
<dbReference type="SMART" id="SM00086">
    <property type="entry name" value="PAC"/>
    <property type="match status" value="5"/>
</dbReference>
<keyword evidence="5" id="KW-0418">Kinase</keyword>
<evidence type="ECO:0000259" key="8">
    <source>
        <dbReference type="PROSITE" id="PS50109"/>
    </source>
</evidence>
<dbReference type="SMART" id="SM00448">
    <property type="entry name" value="REC"/>
    <property type="match status" value="1"/>
</dbReference>
<keyword evidence="13" id="KW-1185">Reference proteome</keyword>
<dbReference type="Pfam" id="PF13185">
    <property type="entry name" value="GAF_2"/>
    <property type="match status" value="1"/>
</dbReference>
<dbReference type="SUPFAM" id="SSF52172">
    <property type="entry name" value="CheY-like"/>
    <property type="match status" value="1"/>
</dbReference>
<dbReference type="SUPFAM" id="SSF55874">
    <property type="entry name" value="ATPase domain of HSP90 chaperone/DNA topoisomerase II/histidine kinase"/>
    <property type="match status" value="1"/>
</dbReference>
<feature type="domain" description="PAC" evidence="11">
    <location>
        <begin position="630"/>
        <end position="682"/>
    </location>
</feature>
<dbReference type="RefSeq" id="WP_209839529.1">
    <property type="nucleotide sequence ID" value="NZ_JAGGJP010000005.1"/>
</dbReference>
<dbReference type="InterPro" id="IPR036097">
    <property type="entry name" value="HisK_dim/P_sf"/>
</dbReference>
<dbReference type="InterPro" id="IPR000014">
    <property type="entry name" value="PAS"/>
</dbReference>
<dbReference type="EMBL" id="JBHSNA010000009">
    <property type="protein sequence ID" value="MFC5566935.1"/>
    <property type="molecule type" value="Genomic_DNA"/>
</dbReference>
<dbReference type="InterPro" id="IPR003018">
    <property type="entry name" value="GAF"/>
</dbReference>
<evidence type="ECO:0000256" key="7">
    <source>
        <dbReference type="SAM" id="Coils"/>
    </source>
</evidence>
<dbReference type="InterPro" id="IPR052162">
    <property type="entry name" value="Sensor_kinase/Photoreceptor"/>
</dbReference>
<feature type="domain" description="PAS" evidence="10">
    <location>
        <begin position="7"/>
        <end position="66"/>
    </location>
</feature>
<dbReference type="Gene3D" id="2.10.70.100">
    <property type="match status" value="1"/>
</dbReference>
<dbReference type="Pfam" id="PF02518">
    <property type="entry name" value="HATPase_c"/>
    <property type="match status" value="1"/>
</dbReference>
<evidence type="ECO:0000256" key="2">
    <source>
        <dbReference type="ARBA" id="ARBA00012438"/>
    </source>
</evidence>
<organism evidence="12 13">
    <name type="scientific">Rubellimicrobium aerolatum</name>
    <dbReference type="NCBI Taxonomy" id="490979"/>
    <lineage>
        <taxon>Bacteria</taxon>
        <taxon>Pseudomonadati</taxon>
        <taxon>Pseudomonadota</taxon>
        <taxon>Alphaproteobacteria</taxon>
        <taxon>Rhodobacterales</taxon>
        <taxon>Roseobacteraceae</taxon>
        <taxon>Rubellimicrobium</taxon>
    </lineage>
</organism>
<feature type="domain" description="Response regulatory" evidence="9">
    <location>
        <begin position="1111"/>
        <end position="1219"/>
    </location>
</feature>
<dbReference type="InterPro" id="IPR013655">
    <property type="entry name" value="PAS_fold_3"/>
</dbReference>
<keyword evidence="7" id="KW-0175">Coiled coil</keyword>
<dbReference type="InterPro" id="IPR029016">
    <property type="entry name" value="GAF-like_dom_sf"/>
</dbReference>
<feature type="domain" description="PAS" evidence="10">
    <location>
        <begin position="556"/>
        <end position="626"/>
    </location>
</feature>
<dbReference type="PRINTS" id="PR00344">
    <property type="entry name" value="BCTRLSENSOR"/>
</dbReference>
<dbReference type="PROSITE" id="PS50113">
    <property type="entry name" value="PAC"/>
    <property type="match status" value="4"/>
</dbReference>
<dbReference type="InterPro" id="IPR011006">
    <property type="entry name" value="CheY-like_superfamily"/>
</dbReference>
<dbReference type="InterPro" id="IPR001789">
    <property type="entry name" value="Sig_transdc_resp-reg_receiver"/>
</dbReference>
<dbReference type="Gene3D" id="3.30.450.20">
    <property type="entry name" value="PAS domain"/>
    <property type="match status" value="5"/>
</dbReference>
<dbReference type="EC" id="2.7.13.3" evidence="2"/>
<evidence type="ECO:0000256" key="5">
    <source>
        <dbReference type="ARBA" id="ARBA00022777"/>
    </source>
</evidence>
<dbReference type="PROSITE" id="PS50110">
    <property type="entry name" value="RESPONSE_REGULATORY"/>
    <property type="match status" value="1"/>
</dbReference>
<feature type="domain" description="PAC" evidence="11">
    <location>
        <begin position="329"/>
        <end position="382"/>
    </location>
</feature>
<feature type="domain" description="PAS" evidence="10">
    <location>
        <begin position="131"/>
        <end position="201"/>
    </location>
</feature>
<evidence type="ECO:0000256" key="6">
    <source>
        <dbReference type="PROSITE-ProRule" id="PRU00169"/>
    </source>
</evidence>
<evidence type="ECO:0000256" key="4">
    <source>
        <dbReference type="ARBA" id="ARBA00022679"/>
    </source>
</evidence>
<dbReference type="PROSITE" id="PS50112">
    <property type="entry name" value="PAS"/>
    <property type="match status" value="5"/>
</dbReference>
<evidence type="ECO:0000259" key="11">
    <source>
        <dbReference type="PROSITE" id="PS50113"/>
    </source>
</evidence>
<dbReference type="PANTHER" id="PTHR43304:SF1">
    <property type="entry name" value="PAC DOMAIN-CONTAINING PROTEIN"/>
    <property type="match status" value="1"/>
</dbReference>
<dbReference type="PANTHER" id="PTHR43304">
    <property type="entry name" value="PHYTOCHROME-LIKE PROTEIN CPH1"/>
    <property type="match status" value="1"/>
</dbReference>
<evidence type="ECO:0000256" key="1">
    <source>
        <dbReference type="ARBA" id="ARBA00000085"/>
    </source>
</evidence>
<keyword evidence="4" id="KW-0808">Transferase</keyword>
<dbReference type="CDD" id="cd00130">
    <property type="entry name" value="PAS"/>
    <property type="match status" value="5"/>
</dbReference>
<dbReference type="SMART" id="SM00065">
    <property type="entry name" value="GAF"/>
    <property type="match status" value="1"/>
</dbReference>
<comment type="caution">
    <text evidence="12">The sequence shown here is derived from an EMBL/GenBank/DDBJ whole genome shotgun (WGS) entry which is preliminary data.</text>
</comment>
<reference evidence="13" key="1">
    <citation type="journal article" date="2019" name="Int. J. Syst. Evol. Microbiol.">
        <title>The Global Catalogue of Microorganisms (GCM) 10K type strain sequencing project: providing services to taxonomists for standard genome sequencing and annotation.</title>
        <authorList>
            <consortium name="The Broad Institute Genomics Platform"/>
            <consortium name="The Broad Institute Genome Sequencing Center for Infectious Disease"/>
            <person name="Wu L."/>
            <person name="Ma J."/>
        </authorList>
    </citation>
    <scope>NUCLEOTIDE SEQUENCE [LARGE SCALE GENOMIC DNA]</scope>
    <source>
        <strain evidence="13">KACC 11588</strain>
    </source>
</reference>
<comment type="catalytic activity">
    <reaction evidence="1">
        <text>ATP + protein L-histidine = ADP + protein N-phospho-L-histidine.</text>
        <dbReference type="EC" id="2.7.13.3"/>
    </reaction>
</comment>
<dbReference type="InterPro" id="IPR005467">
    <property type="entry name" value="His_kinase_dom"/>
</dbReference>
<dbReference type="SMART" id="SM00387">
    <property type="entry name" value="HATPase_c"/>
    <property type="match status" value="1"/>
</dbReference>
<gene>
    <name evidence="12" type="ORF">ACFPOC_10990</name>
</gene>
<dbReference type="SUPFAM" id="SSF55781">
    <property type="entry name" value="GAF domain-like"/>
    <property type="match status" value="1"/>
</dbReference>
<feature type="modified residue" description="4-aspartylphosphate" evidence="6">
    <location>
        <position position="1160"/>
    </location>
</feature>
<accession>A0ABW0SDF0</accession>
<feature type="domain" description="PAC" evidence="11">
    <location>
        <begin position="205"/>
        <end position="257"/>
    </location>
</feature>
<dbReference type="SUPFAM" id="SSF47384">
    <property type="entry name" value="Homodimeric domain of signal transducing histidine kinase"/>
    <property type="match status" value="1"/>
</dbReference>
<protein>
    <recommendedName>
        <fullName evidence="2">histidine kinase</fullName>
        <ecNumber evidence="2">2.7.13.3</ecNumber>
    </recommendedName>
</protein>
<dbReference type="Pfam" id="PF08447">
    <property type="entry name" value="PAS_3"/>
    <property type="match status" value="5"/>
</dbReference>
<dbReference type="PROSITE" id="PS50109">
    <property type="entry name" value="HIS_KIN"/>
    <property type="match status" value="1"/>
</dbReference>
<dbReference type="Proteomes" id="UP001596056">
    <property type="component" value="Unassembled WGS sequence"/>
</dbReference>
<proteinExistence type="predicted"/>
<keyword evidence="3 6" id="KW-0597">Phosphoprotein</keyword>
<dbReference type="InterPro" id="IPR000700">
    <property type="entry name" value="PAS-assoc_C"/>
</dbReference>
<feature type="domain" description="Histidine kinase" evidence="8">
    <location>
        <begin position="871"/>
        <end position="1090"/>
    </location>
</feature>
<dbReference type="Gene3D" id="1.10.287.130">
    <property type="match status" value="1"/>
</dbReference>
<evidence type="ECO:0000259" key="10">
    <source>
        <dbReference type="PROSITE" id="PS50112"/>
    </source>
</evidence>
<evidence type="ECO:0000259" key="9">
    <source>
        <dbReference type="PROSITE" id="PS50110"/>
    </source>
</evidence>
<dbReference type="InterPro" id="IPR036890">
    <property type="entry name" value="HATPase_C_sf"/>
</dbReference>
<sequence length="1228" mass="134029">MPVPNDALPDLAAMVDAMPAIVFVTDEDSRNVYVNARYEAFTGLPAEALLGDGWRRALHPADRDRLTLRSADPSAPDHAESEFRLRTASGGYRWVRCRASLLPGSAAPRWIGVLSDVANRDPADDAGRATSEAWYRALFEQAAVGVARVGLDGRLLETNARFCAILGYGPHELRATSFQAITHPEDLAADLGNVEALLEGRVASYSMEKRYLAKSGAVVWAQLTVGLVRDEDGRPEFFVSVVEDITERRRADDRLRATEARFRALIENAPEKMWIGRADGSVEYFNAAAREFSGPAATGSRDWAEGVHPEDRPLLLARRARARADGRPYQVELRLRRERDQSWRWHLSHSAPLRDADGAIFAWVGMATDVDDSRRDAEARRLAAARDAFLLKLTDRLRALGDPAETIATAAEALARELGVDRVCYGEVDEDAGTYRILGGFAPEMPTGAMDHSYALEQFGPLAGTLRGGTPFLSPDVQADPRLASAWGDGARRLRGLGSVVCVPLVKDGRLVAVLSVESGTPRLWTGTEARLVEDVAARTWSAVERARAKRRLRETEERYRLAARATNDVIWDMRLADRQVIWNESLGTLFGHEETVTPESWWLERVHPDDRGRVARQAREIIDGQDTNWTAEYRFRRADGGYADVLDRGFLLRDAQGRPVRMIGAMQDLTARHAAEARLRDSEDRLRLATEAARIGTWDHDPVARVLRWDARSKELFGLPPEAEMGSEREFLMAVHPGDRARVAAAARAALDPEGTGDYDIEYRAIGRLDGMERWIAAKGQVHFVDGQPVRFVGIARDITGRKAAEIALAESRERLGRLNAELERRVEERTGSLQETARALEAEMRRREEAQGRLVQAQKLEALGQVVGGVAHDFNNVLAAIQGAFAMLDRRIEDEKLRFLIVEGRKAGDRAAALVRQMLAFARRQPTEPQVLDLGRMLPGLGPMLRHAMGARIELAIDVEPGLWPVMADPHQLEVAVLNLAVNARDALAGVGMVRLRARNLPGGATGPGDFGAGDRVEIAMADTGCGMEEAVLARAFEPFFTTKEPGKGTGLGLAQVHGVVQASGGELRAESAVGAGTTVAMILPRSALRAEDADGPEAATAGLHGGATVLLVDDDAQVRPVTAALLREMGYEVVEAPNAAVAVAMAQLHAVDLLLTDVVMPGTDGPALARSLRAERPGLPVLFFTGYAAGHDLRGEAVLAKPFTAEELGRQVLEALGRLPVRGRG</sequence>
<evidence type="ECO:0000313" key="13">
    <source>
        <dbReference type="Proteomes" id="UP001596056"/>
    </source>
</evidence>